<protein>
    <submittedName>
        <fullName evidence="1">Copper(I)-binding protein</fullName>
    </submittedName>
</protein>
<gene>
    <name evidence="1" type="ORF">FHS37_007474</name>
</gene>
<keyword evidence="2" id="KW-1185">Reference proteome</keyword>
<accession>A0A7W7PXX8</accession>
<dbReference type="EMBL" id="JACHJI010000027">
    <property type="protein sequence ID" value="MBB4903377.1"/>
    <property type="molecule type" value="Genomic_DNA"/>
</dbReference>
<organism evidence="1 2">
    <name type="scientific">Streptomyces griseomycini</name>
    <dbReference type="NCBI Taxonomy" id="66895"/>
    <lineage>
        <taxon>Bacteria</taxon>
        <taxon>Bacillati</taxon>
        <taxon>Actinomycetota</taxon>
        <taxon>Actinomycetes</taxon>
        <taxon>Kitasatosporales</taxon>
        <taxon>Streptomycetaceae</taxon>
        <taxon>Streptomyces</taxon>
    </lineage>
</organism>
<sequence length="34" mass="3999">MVLRDVRQLIRDGDFVKFTMEFEKAGPVTFNIQP</sequence>
<name>A0A7W7PXX8_9ACTN</name>
<proteinExistence type="predicted"/>
<comment type="caution">
    <text evidence="1">The sequence shown here is derived from an EMBL/GenBank/DDBJ whole genome shotgun (WGS) entry which is preliminary data.</text>
</comment>
<dbReference type="Proteomes" id="UP000579523">
    <property type="component" value="Unassembled WGS sequence"/>
</dbReference>
<evidence type="ECO:0000313" key="1">
    <source>
        <dbReference type="EMBL" id="MBB4903377.1"/>
    </source>
</evidence>
<evidence type="ECO:0000313" key="2">
    <source>
        <dbReference type="Proteomes" id="UP000579523"/>
    </source>
</evidence>
<dbReference type="AlphaFoldDB" id="A0A7W7PXX8"/>
<reference evidence="1 2" key="1">
    <citation type="submission" date="2020-08" db="EMBL/GenBank/DDBJ databases">
        <title>Genomic Encyclopedia of Type Strains, Phase III (KMG-III): the genomes of soil and plant-associated and newly described type strains.</title>
        <authorList>
            <person name="Whitman W."/>
        </authorList>
    </citation>
    <scope>NUCLEOTIDE SEQUENCE [LARGE SCALE GENOMIC DNA]</scope>
    <source>
        <strain evidence="1 2">CECT 3273</strain>
    </source>
</reference>